<gene>
    <name evidence="1" type="ORF">PCASD_08935</name>
</gene>
<dbReference type="Proteomes" id="UP000235392">
    <property type="component" value="Unassembled WGS sequence"/>
</dbReference>
<comment type="caution">
    <text evidence="1">The sequence shown here is derived from an EMBL/GenBank/DDBJ whole genome shotgun (WGS) entry which is preliminary data.</text>
</comment>
<reference evidence="1 2" key="1">
    <citation type="submission" date="2017-11" db="EMBL/GenBank/DDBJ databases">
        <title>De novo assembly and phasing of dikaryotic genomes from two isolates of Puccinia coronata f. sp. avenae, the causal agent of oat crown rust.</title>
        <authorList>
            <person name="Miller M.E."/>
            <person name="Zhang Y."/>
            <person name="Omidvar V."/>
            <person name="Sperschneider J."/>
            <person name="Schwessinger B."/>
            <person name="Raley C."/>
            <person name="Palmer J.M."/>
            <person name="Garnica D."/>
            <person name="Upadhyaya N."/>
            <person name="Rathjen J."/>
            <person name="Taylor J.M."/>
            <person name="Park R.F."/>
            <person name="Dodds P.N."/>
            <person name="Hirsch C.D."/>
            <person name="Kianian S.F."/>
            <person name="Figueroa M."/>
        </authorList>
    </citation>
    <scope>NUCLEOTIDE SEQUENCE [LARGE SCALE GENOMIC DNA]</scope>
    <source>
        <strain evidence="1">12SD80</strain>
    </source>
</reference>
<protein>
    <submittedName>
        <fullName evidence="1">Uncharacterized protein</fullName>
    </submittedName>
</protein>
<evidence type="ECO:0000313" key="2">
    <source>
        <dbReference type="Proteomes" id="UP000235392"/>
    </source>
</evidence>
<dbReference type="AlphaFoldDB" id="A0A2N5UMU2"/>
<accession>A0A2N5UMU2</accession>
<name>A0A2N5UMU2_9BASI</name>
<evidence type="ECO:0000313" key="1">
    <source>
        <dbReference type="EMBL" id="PLW39081.1"/>
    </source>
</evidence>
<dbReference type="EMBL" id="PGCI01000119">
    <property type="protein sequence ID" value="PLW39081.1"/>
    <property type="molecule type" value="Genomic_DNA"/>
</dbReference>
<proteinExistence type="predicted"/>
<organism evidence="1 2">
    <name type="scientific">Puccinia coronata f. sp. avenae</name>
    <dbReference type="NCBI Taxonomy" id="200324"/>
    <lineage>
        <taxon>Eukaryota</taxon>
        <taxon>Fungi</taxon>
        <taxon>Dikarya</taxon>
        <taxon>Basidiomycota</taxon>
        <taxon>Pucciniomycotina</taxon>
        <taxon>Pucciniomycetes</taxon>
        <taxon>Pucciniales</taxon>
        <taxon>Pucciniaceae</taxon>
        <taxon>Puccinia</taxon>
    </lineage>
</organism>
<feature type="non-terminal residue" evidence="1">
    <location>
        <position position="1"/>
    </location>
</feature>
<sequence>IMANVPSPGLLRSIRGLGDLDLNLKIRTAGIVVDRSDMGSSIVLKSNSSNVLVDCAIPMEDHSLSNYLPLLSDRIIVLGYLHQATPQETRRHETFEFKYTIEAVLIKKTPGLNLEEWEESIDIN</sequence>